<sequence>MFIKGENEWDSGVVKSADVLTPEKIATGGSLSSLDDADKNKGKSFIDSIETGRYLNQLKAGCESTLSAVLGREATNRQELVTWEEIYSSSAKIDPQLDLKQFDIKK</sequence>
<dbReference type="EMBL" id="VSSQ01093210">
    <property type="protein sequence ID" value="MPN38145.1"/>
    <property type="molecule type" value="Genomic_DNA"/>
</dbReference>
<accession>A0A645HGH0</accession>
<comment type="caution">
    <text evidence="1">The sequence shown here is derived from an EMBL/GenBank/DDBJ whole genome shotgun (WGS) entry which is preliminary data.</text>
</comment>
<organism evidence="1">
    <name type="scientific">bioreactor metagenome</name>
    <dbReference type="NCBI Taxonomy" id="1076179"/>
    <lineage>
        <taxon>unclassified sequences</taxon>
        <taxon>metagenomes</taxon>
        <taxon>ecological metagenomes</taxon>
    </lineage>
</organism>
<gene>
    <name evidence="1" type="ORF">SDC9_185669</name>
</gene>
<evidence type="ECO:0000313" key="1">
    <source>
        <dbReference type="EMBL" id="MPN38145.1"/>
    </source>
</evidence>
<protein>
    <submittedName>
        <fullName evidence="1">Uncharacterized protein</fullName>
    </submittedName>
</protein>
<proteinExistence type="predicted"/>
<name>A0A645HGH0_9ZZZZ</name>
<dbReference type="AlphaFoldDB" id="A0A645HGH0"/>
<reference evidence="1" key="1">
    <citation type="submission" date="2019-08" db="EMBL/GenBank/DDBJ databases">
        <authorList>
            <person name="Kucharzyk K."/>
            <person name="Murdoch R.W."/>
            <person name="Higgins S."/>
            <person name="Loffler F."/>
        </authorList>
    </citation>
    <scope>NUCLEOTIDE SEQUENCE</scope>
</reference>